<dbReference type="AlphaFoldDB" id="A0A0H5RLC7"/>
<dbReference type="STRING" id="146018.BN2156_01669"/>
<dbReference type="RefSeq" id="WP_090512261.1">
    <property type="nucleotide sequence ID" value="NZ_CWKH01000001.1"/>
</dbReference>
<keyword evidence="2" id="KW-1185">Reference proteome</keyword>
<dbReference type="Gene3D" id="2.60.200.60">
    <property type="match status" value="1"/>
</dbReference>
<protein>
    <submittedName>
        <fullName evidence="1">PAAR motif protein</fullName>
    </submittedName>
</protein>
<dbReference type="InterPro" id="IPR008727">
    <property type="entry name" value="PAAR_motif"/>
</dbReference>
<gene>
    <name evidence="1" type="ORF">BN2156_01669</name>
</gene>
<reference evidence="2" key="1">
    <citation type="submission" date="2015-07" db="EMBL/GenBank/DDBJ databases">
        <authorList>
            <person name="Urmite Genomes"/>
        </authorList>
    </citation>
    <scope>NUCLEOTIDE SEQUENCE [LARGE SCALE GENOMIC DNA]</scope>
    <source>
        <strain evidence="2">type strain: ATCC 49404</strain>
    </source>
</reference>
<dbReference type="Proteomes" id="UP000199147">
    <property type="component" value="Unassembled WGS sequence"/>
</dbReference>
<dbReference type="EMBL" id="CWKH01000001">
    <property type="protein sequence ID" value="CRZ14813.1"/>
    <property type="molecule type" value="Genomic_DNA"/>
</dbReference>
<organism evidence="1 2">
    <name type="scientific">Mycolicibacterium neworleansense</name>
    <dbReference type="NCBI Taxonomy" id="146018"/>
    <lineage>
        <taxon>Bacteria</taxon>
        <taxon>Bacillati</taxon>
        <taxon>Actinomycetota</taxon>
        <taxon>Actinomycetes</taxon>
        <taxon>Mycobacteriales</taxon>
        <taxon>Mycobacteriaceae</taxon>
        <taxon>Mycolicibacterium</taxon>
    </lineage>
</organism>
<name>A0A0H5RLC7_9MYCO</name>
<proteinExistence type="predicted"/>
<sequence>MGQPAANGAATVVAVDTHIVMVPTPGGPVPTPLPHPFSGRFCGGLVNNVLIAGQPAAVVGSVAVNQPPHLPTPPGVAFQTPPANTGTVHMGCSGVLIGGQPAARNGDPVRTCNDPSEAPVGQIVATVPTVLIG</sequence>
<dbReference type="CDD" id="cd14740">
    <property type="entry name" value="PAAR_4"/>
    <property type="match status" value="1"/>
</dbReference>
<accession>A0A0H5RLC7</accession>
<evidence type="ECO:0000313" key="2">
    <source>
        <dbReference type="Proteomes" id="UP000199147"/>
    </source>
</evidence>
<dbReference type="OrthoDB" id="9807902at2"/>
<dbReference type="Pfam" id="PF05488">
    <property type="entry name" value="PAAR_motif"/>
    <property type="match status" value="1"/>
</dbReference>
<evidence type="ECO:0000313" key="1">
    <source>
        <dbReference type="EMBL" id="CRZ14813.1"/>
    </source>
</evidence>